<dbReference type="AlphaFoldDB" id="A0A211ZPG8"/>
<dbReference type="STRING" id="1122125.GCA_000423185_00099"/>
<dbReference type="Gene3D" id="3.40.630.30">
    <property type="match status" value="1"/>
</dbReference>
<protein>
    <recommendedName>
        <fullName evidence="4">N-acetyltransferase domain-containing protein</fullName>
    </recommendedName>
</protein>
<dbReference type="SUPFAM" id="SSF55729">
    <property type="entry name" value="Acyl-CoA N-acyltransferases (Nat)"/>
    <property type="match status" value="1"/>
</dbReference>
<dbReference type="Pfam" id="PF00583">
    <property type="entry name" value="Acetyltransf_1"/>
    <property type="match status" value="1"/>
</dbReference>
<dbReference type="InterPro" id="IPR000182">
    <property type="entry name" value="GNAT_dom"/>
</dbReference>
<evidence type="ECO:0000256" key="3">
    <source>
        <dbReference type="SAM" id="MobiDB-lite"/>
    </source>
</evidence>
<feature type="domain" description="N-acetyltransferase" evidence="4">
    <location>
        <begin position="5"/>
        <end position="158"/>
    </location>
</feature>
<comment type="caution">
    <text evidence="5">The sequence shown here is derived from an EMBL/GenBank/DDBJ whole genome shotgun (WGS) entry which is preliminary data.</text>
</comment>
<dbReference type="PROSITE" id="PS51186">
    <property type="entry name" value="GNAT"/>
    <property type="match status" value="1"/>
</dbReference>
<evidence type="ECO:0000259" key="4">
    <source>
        <dbReference type="PROSITE" id="PS51186"/>
    </source>
</evidence>
<dbReference type="PANTHER" id="PTHR10545">
    <property type="entry name" value="DIAMINE N-ACETYLTRANSFERASE"/>
    <property type="match status" value="1"/>
</dbReference>
<keyword evidence="6" id="KW-1185">Reference proteome</keyword>
<proteinExistence type="predicted"/>
<feature type="region of interest" description="Disordered" evidence="3">
    <location>
        <begin position="159"/>
        <end position="179"/>
    </location>
</feature>
<gene>
    <name evidence="5" type="ORF">BWR60_11970</name>
</gene>
<organism evidence="5 6">
    <name type="scientific">Inquilinus limosus</name>
    <dbReference type="NCBI Taxonomy" id="171674"/>
    <lineage>
        <taxon>Bacteria</taxon>
        <taxon>Pseudomonadati</taxon>
        <taxon>Pseudomonadota</taxon>
        <taxon>Alphaproteobacteria</taxon>
        <taxon>Rhodospirillales</taxon>
        <taxon>Rhodospirillaceae</taxon>
        <taxon>Inquilinus</taxon>
    </lineage>
</organism>
<sequence length="194" mass="20981">MVTDLTVRPLGAADVPMLLDMLRELAAFTGDLAAMTAQRADLDEALAEVPPRFRGLIAEDGSGVVGYVTYTIDYSVWTGGDFIRVDDVYVRDRARGRGIGRQLMRALADIGVSQAMRVRWEMASDNAGARRLYDGIGAGPVDKTIWRWPVAAMESFLNRTEPPPAADAVPSEAGRGLPGEDGFILVLRRDGGAE</sequence>
<evidence type="ECO:0000313" key="5">
    <source>
        <dbReference type="EMBL" id="OWJ66987.1"/>
    </source>
</evidence>
<evidence type="ECO:0000256" key="1">
    <source>
        <dbReference type="ARBA" id="ARBA00022679"/>
    </source>
</evidence>
<dbReference type="InterPro" id="IPR016181">
    <property type="entry name" value="Acyl_CoA_acyltransferase"/>
</dbReference>
<dbReference type="GO" id="GO:0008080">
    <property type="term" value="F:N-acetyltransferase activity"/>
    <property type="evidence" value="ECO:0007669"/>
    <property type="project" value="TreeGrafter"/>
</dbReference>
<dbReference type="PANTHER" id="PTHR10545:SF29">
    <property type="entry name" value="GH14572P-RELATED"/>
    <property type="match status" value="1"/>
</dbReference>
<accession>A0A211ZPG8</accession>
<keyword evidence="1" id="KW-0808">Transferase</keyword>
<dbReference type="EMBL" id="NHON01000017">
    <property type="protein sequence ID" value="OWJ66987.1"/>
    <property type="molecule type" value="Genomic_DNA"/>
</dbReference>
<dbReference type="Proteomes" id="UP000196655">
    <property type="component" value="Unassembled WGS sequence"/>
</dbReference>
<evidence type="ECO:0000313" key="6">
    <source>
        <dbReference type="Proteomes" id="UP000196655"/>
    </source>
</evidence>
<dbReference type="CDD" id="cd04301">
    <property type="entry name" value="NAT_SF"/>
    <property type="match status" value="1"/>
</dbReference>
<dbReference type="InterPro" id="IPR051016">
    <property type="entry name" value="Diverse_Substrate_AcTransf"/>
</dbReference>
<name>A0A211ZPG8_9PROT</name>
<keyword evidence="2" id="KW-0012">Acyltransferase</keyword>
<reference evidence="6" key="1">
    <citation type="submission" date="2017-05" db="EMBL/GenBank/DDBJ databases">
        <authorList>
            <person name="Macchi M."/>
            <person name="Festa S."/>
            <person name="Coppotelli B.M."/>
            <person name="Morelli I.S."/>
        </authorList>
    </citation>
    <scope>NUCLEOTIDE SEQUENCE [LARGE SCALE GENOMIC DNA]</scope>
    <source>
        <strain evidence="6">I</strain>
    </source>
</reference>
<evidence type="ECO:0000256" key="2">
    <source>
        <dbReference type="ARBA" id="ARBA00023315"/>
    </source>
</evidence>